<feature type="non-terminal residue" evidence="2">
    <location>
        <position position="141"/>
    </location>
</feature>
<evidence type="ECO:0000259" key="1">
    <source>
        <dbReference type="Pfam" id="PF13472"/>
    </source>
</evidence>
<dbReference type="Pfam" id="PF13472">
    <property type="entry name" value="Lipase_GDSL_2"/>
    <property type="match status" value="1"/>
</dbReference>
<comment type="caution">
    <text evidence="2">The sequence shown here is derived from an EMBL/GenBank/DDBJ whole genome shotgun (WGS) entry which is preliminary data.</text>
</comment>
<proteinExistence type="predicted"/>
<dbReference type="Gene3D" id="3.40.50.1110">
    <property type="entry name" value="SGNH hydrolase"/>
    <property type="match status" value="1"/>
</dbReference>
<gene>
    <name evidence="2" type="ORF">HGA02_13470</name>
</gene>
<accession>A0ABX1K658</accession>
<dbReference type="InterPro" id="IPR051532">
    <property type="entry name" value="Ester_Hydrolysis_Enzymes"/>
</dbReference>
<name>A0ABX1K658_9CELL</name>
<sequence length="141" mass="15167">MTRLTVLFLGDSFVAGVGDPTALGWTGRLLAATHRPDRDVTGYVLGVRRQTSDDVLDRWEREAAARLPGVGAGAVVVSFGVNDATVEEGRRRVPEERTADNLRRLVEEARARDLAVLVVGPPPIADADVNARVVTLDARLA</sequence>
<reference evidence="2 3" key="1">
    <citation type="submission" date="2020-04" db="EMBL/GenBank/DDBJ databases">
        <title>MicrobeNet Type strains.</title>
        <authorList>
            <person name="Nicholson A.C."/>
        </authorList>
    </citation>
    <scope>NUCLEOTIDE SEQUENCE [LARGE SCALE GENOMIC DNA]</scope>
    <source>
        <strain evidence="2 3">ATCC BAA-787</strain>
    </source>
</reference>
<evidence type="ECO:0000313" key="3">
    <source>
        <dbReference type="Proteomes" id="UP000777774"/>
    </source>
</evidence>
<dbReference type="InterPro" id="IPR036514">
    <property type="entry name" value="SGNH_hydro_sf"/>
</dbReference>
<evidence type="ECO:0000313" key="2">
    <source>
        <dbReference type="EMBL" id="NKY40503.1"/>
    </source>
</evidence>
<organism evidence="2 3">
    <name type="scientific">Cellulomonas septica</name>
    <dbReference type="NCBI Taxonomy" id="285080"/>
    <lineage>
        <taxon>Bacteria</taxon>
        <taxon>Bacillati</taxon>
        <taxon>Actinomycetota</taxon>
        <taxon>Actinomycetes</taxon>
        <taxon>Micrococcales</taxon>
        <taxon>Cellulomonadaceae</taxon>
        <taxon>Cellulomonas</taxon>
    </lineage>
</organism>
<dbReference type="InterPro" id="IPR013830">
    <property type="entry name" value="SGNH_hydro"/>
</dbReference>
<dbReference type="EMBL" id="JAAXOY010000374">
    <property type="protein sequence ID" value="NKY40503.1"/>
    <property type="molecule type" value="Genomic_DNA"/>
</dbReference>
<dbReference type="PANTHER" id="PTHR30383">
    <property type="entry name" value="THIOESTERASE 1/PROTEASE 1/LYSOPHOSPHOLIPASE L1"/>
    <property type="match status" value="1"/>
</dbReference>
<keyword evidence="3" id="KW-1185">Reference proteome</keyword>
<protein>
    <submittedName>
        <fullName evidence="2">G-D-S-L family lipolytic protein</fullName>
    </submittedName>
</protein>
<dbReference type="RefSeq" id="WP_168679438.1">
    <property type="nucleotide sequence ID" value="NZ_JAAXOY010000374.1"/>
</dbReference>
<feature type="domain" description="SGNH hydrolase-type esterase" evidence="1">
    <location>
        <begin position="8"/>
        <end position="134"/>
    </location>
</feature>
<dbReference type="SUPFAM" id="SSF52266">
    <property type="entry name" value="SGNH hydrolase"/>
    <property type="match status" value="1"/>
</dbReference>
<dbReference type="Proteomes" id="UP000777774">
    <property type="component" value="Unassembled WGS sequence"/>
</dbReference>